<dbReference type="GO" id="GO:0003723">
    <property type="term" value="F:RNA binding"/>
    <property type="evidence" value="ECO:0007669"/>
    <property type="project" value="InterPro"/>
</dbReference>
<feature type="compositionally biased region" description="Basic and acidic residues" evidence="1">
    <location>
        <begin position="169"/>
        <end position="193"/>
    </location>
</feature>
<dbReference type="Pfam" id="PF21138">
    <property type="entry name" value="SMUBP-2_HCS1_1B"/>
    <property type="match status" value="1"/>
</dbReference>
<dbReference type="Gene3D" id="2.40.30.270">
    <property type="match status" value="1"/>
</dbReference>
<evidence type="ECO:0000256" key="1">
    <source>
        <dbReference type="SAM" id="MobiDB-lite"/>
    </source>
</evidence>
<evidence type="ECO:0000313" key="4">
    <source>
        <dbReference type="Proteomes" id="UP001234989"/>
    </source>
</evidence>
<feature type="region of interest" description="Disordered" evidence="1">
    <location>
        <begin position="1"/>
        <end position="20"/>
    </location>
</feature>
<proteinExistence type="predicted"/>
<keyword evidence="4" id="KW-1185">Reference proteome</keyword>
<feature type="compositionally biased region" description="Acidic residues" evidence="1">
    <location>
        <begin position="158"/>
        <end position="168"/>
    </location>
</feature>
<dbReference type="AlphaFoldDB" id="A0AAF0Q9H3"/>
<protein>
    <recommendedName>
        <fullName evidence="2">Helicase SMUBP-2/HCS1 1B domain-containing protein</fullName>
    </recommendedName>
</protein>
<feature type="domain" description="Helicase SMUBP-2/HCS1 1B" evidence="2">
    <location>
        <begin position="31"/>
        <end position="128"/>
    </location>
</feature>
<gene>
    <name evidence="3" type="ORF">MTR67_012661</name>
</gene>
<dbReference type="Proteomes" id="UP001234989">
    <property type="component" value="Chromosome 3"/>
</dbReference>
<reference evidence="3" key="1">
    <citation type="submission" date="2023-08" db="EMBL/GenBank/DDBJ databases">
        <title>A de novo genome assembly of Solanum verrucosum Schlechtendal, a Mexican diploid species geographically isolated from the other diploid A-genome species in potato relatives.</title>
        <authorList>
            <person name="Hosaka K."/>
        </authorList>
    </citation>
    <scope>NUCLEOTIDE SEQUENCE</scope>
    <source>
        <tissue evidence="3">Young leaves</tissue>
    </source>
</reference>
<evidence type="ECO:0000259" key="2">
    <source>
        <dbReference type="Pfam" id="PF21138"/>
    </source>
</evidence>
<evidence type="ECO:0000313" key="3">
    <source>
        <dbReference type="EMBL" id="WMV19276.1"/>
    </source>
</evidence>
<sequence>MEKGKSSSKNKNKPTSSSAITLEQFVSTMAPLIDLEKDAEISVSMNSAETRSLDSAQKKGSTILNLKCVDIQTGLMGKMLLEFQSNKGDILPPHKFGTHDVVVLKPNKADLGCSALGQGVVYRLKQSSSIRTSDFRREEEKKRDHTFQFARKKVREEESTEGEEENREVEENRENREVEENRENREVEENRENHEARLASPLRLWRMASAIKNTARGVPVAYTRVIKDMYDGVETRVRTVGGDSEHFLVLMGLHHGLALSPFLFPIVMDMLTRQIQGEMP</sequence>
<name>A0AAF0Q9H3_SOLVR</name>
<feature type="compositionally biased region" description="Basic residues" evidence="1">
    <location>
        <begin position="1"/>
        <end position="12"/>
    </location>
</feature>
<dbReference type="InterPro" id="IPR048761">
    <property type="entry name" value="SMUBP-2_HCS1_1B"/>
</dbReference>
<organism evidence="3 4">
    <name type="scientific">Solanum verrucosum</name>
    <dbReference type="NCBI Taxonomy" id="315347"/>
    <lineage>
        <taxon>Eukaryota</taxon>
        <taxon>Viridiplantae</taxon>
        <taxon>Streptophyta</taxon>
        <taxon>Embryophyta</taxon>
        <taxon>Tracheophyta</taxon>
        <taxon>Spermatophyta</taxon>
        <taxon>Magnoliopsida</taxon>
        <taxon>eudicotyledons</taxon>
        <taxon>Gunneridae</taxon>
        <taxon>Pentapetalae</taxon>
        <taxon>asterids</taxon>
        <taxon>lamiids</taxon>
        <taxon>Solanales</taxon>
        <taxon>Solanaceae</taxon>
        <taxon>Solanoideae</taxon>
        <taxon>Solaneae</taxon>
        <taxon>Solanum</taxon>
    </lineage>
</organism>
<accession>A0AAF0Q9H3</accession>
<feature type="region of interest" description="Disordered" evidence="1">
    <location>
        <begin position="150"/>
        <end position="193"/>
    </location>
</feature>
<dbReference type="EMBL" id="CP133614">
    <property type="protein sequence ID" value="WMV19276.1"/>
    <property type="molecule type" value="Genomic_DNA"/>
</dbReference>